<feature type="transmembrane region" description="Helical" evidence="10">
    <location>
        <begin position="35"/>
        <end position="54"/>
    </location>
</feature>
<evidence type="ECO:0000313" key="13">
    <source>
        <dbReference type="Proteomes" id="UP001499951"/>
    </source>
</evidence>
<evidence type="ECO:0000256" key="6">
    <source>
        <dbReference type="ARBA" id="ARBA00022958"/>
    </source>
</evidence>
<organism evidence="12 13">
    <name type="scientific">Rhizomicrobium electricum</name>
    <dbReference type="NCBI Taxonomy" id="480070"/>
    <lineage>
        <taxon>Bacteria</taxon>
        <taxon>Pseudomonadati</taxon>
        <taxon>Pseudomonadota</taxon>
        <taxon>Alphaproteobacteria</taxon>
        <taxon>Micropepsales</taxon>
        <taxon>Micropepsaceae</taxon>
        <taxon>Rhizomicrobium</taxon>
    </lineage>
</organism>
<comment type="subcellular location">
    <subcellularLocation>
        <location evidence="1">Membrane</location>
        <topology evidence="1">Multi-pass membrane protein</topology>
    </subcellularLocation>
</comment>
<evidence type="ECO:0000313" key="12">
    <source>
        <dbReference type="EMBL" id="GAA0565344.1"/>
    </source>
</evidence>
<feature type="transmembrane region" description="Helical" evidence="10">
    <location>
        <begin position="196"/>
        <end position="219"/>
    </location>
</feature>
<evidence type="ECO:0000256" key="3">
    <source>
        <dbReference type="ARBA" id="ARBA00022449"/>
    </source>
</evidence>
<feature type="domain" description="RCK N-terminal" evidence="11">
    <location>
        <begin position="419"/>
        <end position="536"/>
    </location>
</feature>
<evidence type="ECO:0000256" key="4">
    <source>
        <dbReference type="ARBA" id="ARBA00022538"/>
    </source>
</evidence>
<keyword evidence="8" id="KW-0406">Ion transport</keyword>
<evidence type="ECO:0000256" key="9">
    <source>
        <dbReference type="ARBA" id="ARBA00023136"/>
    </source>
</evidence>
<feature type="transmembrane region" description="Helical" evidence="10">
    <location>
        <begin position="102"/>
        <end position="124"/>
    </location>
</feature>
<protein>
    <submittedName>
        <fullName evidence="12">Cation:proton antiporter</fullName>
    </submittedName>
</protein>
<dbReference type="InterPro" id="IPR006153">
    <property type="entry name" value="Cation/H_exchanger_TM"/>
</dbReference>
<feature type="transmembrane region" description="Helical" evidence="10">
    <location>
        <begin position="374"/>
        <end position="393"/>
    </location>
</feature>
<name>A0ABN1EF03_9PROT</name>
<feature type="transmembrane region" description="Helical" evidence="10">
    <location>
        <begin position="7"/>
        <end position="28"/>
    </location>
</feature>
<dbReference type="PANTHER" id="PTHR46157">
    <property type="entry name" value="K(+) EFFLUX ANTIPORTER 3, CHLOROPLASTIC"/>
    <property type="match status" value="1"/>
</dbReference>
<evidence type="ECO:0000256" key="2">
    <source>
        <dbReference type="ARBA" id="ARBA00022448"/>
    </source>
</evidence>
<keyword evidence="4" id="KW-0633">Potassium transport</keyword>
<feature type="transmembrane region" description="Helical" evidence="10">
    <location>
        <begin position="74"/>
        <end position="95"/>
    </location>
</feature>
<dbReference type="InterPro" id="IPR038770">
    <property type="entry name" value="Na+/solute_symporter_sf"/>
</dbReference>
<evidence type="ECO:0000256" key="1">
    <source>
        <dbReference type="ARBA" id="ARBA00004141"/>
    </source>
</evidence>
<keyword evidence="9 10" id="KW-0472">Membrane</keyword>
<keyword evidence="3" id="KW-0050">Antiport</keyword>
<keyword evidence="5 10" id="KW-0812">Transmembrane</keyword>
<dbReference type="Gene3D" id="3.40.50.720">
    <property type="entry name" value="NAD(P)-binding Rossmann-like Domain"/>
    <property type="match status" value="1"/>
</dbReference>
<comment type="caution">
    <text evidence="12">The sequence shown here is derived from an EMBL/GenBank/DDBJ whole genome shotgun (WGS) entry which is preliminary data.</text>
</comment>
<dbReference type="Pfam" id="PF02254">
    <property type="entry name" value="TrkA_N"/>
    <property type="match status" value="1"/>
</dbReference>
<evidence type="ECO:0000256" key="8">
    <source>
        <dbReference type="ARBA" id="ARBA00023065"/>
    </source>
</evidence>
<feature type="transmembrane region" description="Helical" evidence="10">
    <location>
        <begin position="163"/>
        <end position="184"/>
    </location>
</feature>
<dbReference type="InterPro" id="IPR036291">
    <property type="entry name" value="NAD(P)-bd_dom_sf"/>
</dbReference>
<feature type="transmembrane region" description="Helical" evidence="10">
    <location>
        <begin position="286"/>
        <end position="303"/>
    </location>
</feature>
<evidence type="ECO:0000256" key="5">
    <source>
        <dbReference type="ARBA" id="ARBA00022692"/>
    </source>
</evidence>
<evidence type="ECO:0000256" key="10">
    <source>
        <dbReference type="SAM" id="Phobius"/>
    </source>
</evidence>
<keyword evidence="13" id="KW-1185">Reference proteome</keyword>
<dbReference type="RefSeq" id="WP_166933545.1">
    <property type="nucleotide sequence ID" value="NZ_BAAADD010000003.1"/>
</dbReference>
<feature type="transmembrane region" description="Helical" evidence="10">
    <location>
        <begin position="231"/>
        <end position="249"/>
    </location>
</feature>
<sequence length="598" mass="62654">MAATFDISGYSDALVLLGTAAVIVPLVRKVGISPVLGYLGAGAILGPLALGSFIKDFPILYWFTVVDESHVSGFAELGIVFLLFMIGLELSFARLKAMRRLVLGLGGLQVLVTSAVIAGIASLAGLPSNAAIVLGASVSLSSTAIVLELLSQQNRLSSNIGRASFAVLLAQDIAVVPILMFVSISGGESDGSVIVSLVRALLQAAAAIALIILIGRLAMRRLFRLVGSARSSELFIAAVLLVIFAAGVIAHQAGLSMALGAFVAGIMLAETEYGKAIEATVEPFKGLLLGIFFFTVGMAIDFREVAREPLLLIACVIGLIVVKAVILTALGRLFHLPWFAAIETGLLLGPGGEFAFVGLGLAASLHIVDARFSGFILAAIALTMALTPLLSVLGRRITRKLREQGIGDPALTAKPPGGEAHAIIVGYGRVGRVVSTLFKDLDVPYIATDIDPAAVTRARREGENVYFGNAADPEFLRVCGVMEATGVVITINARETIDAIVEQVRAMRADLLIVSRAKDAVHASHLYQMGASDAVPETIESSLQLSEAALVGLGVPTGLAIAKIHGQRDVFRAALQQAAREAGRAESYAVRRKHRSAT</sequence>
<dbReference type="PANTHER" id="PTHR46157:SF4">
    <property type="entry name" value="K(+) EFFLUX ANTIPORTER 3, CHLOROPLASTIC"/>
    <property type="match status" value="1"/>
</dbReference>
<dbReference type="PROSITE" id="PS51201">
    <property type="entry name" value="RCK_N"/>
    <property type="match status" value="1"/>
</dbReference>
<evidence type="ECO:0000259" key="11">
    <source>
        <dbReference type="PROSITE" id="PS51201"/>
    </source>
</evidence>
<gene>
    <name evidence="12" type="ORF">GCM10008942_12110</name>
</gene>
<keyword evidence="2" id="KW-0813">Transport</keyword>
<feature type="transmembrane region" description="Helical" evidence="10">
    <location>
        <begin position="130"/>
        <end position="151"/>
    </location>
</feature>
<reference evidence="12 13" key="1">
    <citation type="journal article" date="2019" name="Int. J. Syst. Evol. Microbiol.">
        <title>The Global Catalogue of Microorganisms (GCM) 10K type strain sequencing project: providing services to taxonomists for standard genome sequencing and annotation.</title>
        <authorList>
            <consortium name="The Broad Institute Genomics Platform"/>
            <consortium name="The Broad Institute Genome Sequencing Center for Infectious Disease"/>
            <person name="Wu L."/>
            <person name="Ma J."/>
        </authorList>
    </citation>
    <scope>NUCLEOTIDE SEQUENCE [LARGE SCALE GENOMIC DNA]</scope>
    <source>
        <strain evidence="12 13">JCM 15089</strain>
    </source>
</reference>
<feature type="transmembrane region" description="Helical" evidence="10">
    <location>
        <begin position="346"/>
        <end position="368"/>
    </location>
</feature>
<keyword evidence="6" id="KW-0630">Potassium</keyword>
<feature type="transmembrane region" description="Helical" evidence="10">
    <location>
        <begin position="309"/>
        <end position="334"/>
    </location>
</feature>
<evidence type="ECO:0000256" key="7">
    <source>
        <dbReference type="ARBA" id="ARBA00022989"/>
    </source>
</evidence>
<dbReference type="Gene3D" id="1.20.1530.20">
    <property type="match status" value="1"/>
</dbReference>
<dbReference type="EMBL" id="BAAADD010000003">
    <property type="protein sequence ID" value="GAA0565344.1"/>
    <property type="molecule type" value="Genomic_DNA"/>
</dbReference>
<dbReference type="Pfam" id="PF00999">
    <property type="entry name" value="Na_H_Exchanger"/>
    <property type="match status" value="1"/>
</dbReference>
<dbReference type="InterPro" id="IPR003148">
    <property type="entry name" value="RCK_N"/>
</dbReference>
<accession>A0ABN1EF03</accession>
<keyword evidence="7 10" id="KW-1133">Transmembrane helix</keyword>
<proteinExistence type="predicted"/>
<dbReference type="Proteomes" id="UP001499951">
    <property type="component" value="Unassembled WGS sequence"/>
</dbReference>
<dbReference type="SUPFAM" id="SSF51735">
    <property type="entry name" value="NAD(P)-binding Rossmann-fold domains"/>
    <property type="match status" value="1"/>
</dbReference>